<dbReference type="InterPro" id="IPR036388">
    <property type="entry name" value="WH-like_DNA-bd_sf"/>
</dbReference>
<keyword evidence="4" id="KW-0597">Phosphoprotein</keyword>
<dbReference type="PANTHER" id="PTHR48111:SF67">
    <property type="entry name" value="TRANSCRIPTIONAL REGULATORY PROTEIN TCTD"/>
    <property type="match status" value="1"/>
</dbReference>
<dbReference type="InterPro" id="IPR001789">
    <property type="entry name" value="Sig_transdc_resp-reg_receiver"/>
</dbReference>
<dbReference type="AlphaFoldDB" id="R1IJF4"/>
<dbReference type="eggNOG" id="COG0745">
    <property type="taxonomic scope" value="Bacteria"/>
</dbReference>
<dbReference type="SMART" id="SM00448">
    <property type="entry name" value="REC"/>
    <property type="match status" value="1"/>
</dbReference>
<gene>
    <name evidence="8" type="ORF">H480_00730</name>
</gene>
<evidence type="ECO:0000256" key="4">
    <source>
        <dbReference type="PROSITE-ProRule" id="PRU00169"/>
    </source>
</evidence>
<keyword evidence="1" id="KW-0805">Transcription regulation</keyword>
<dbReference type="SUPFAM" id="SSF52172">
    <property type="entry name" value="CheY-like"/>
    <property type="match status" value="1"/>
</dbReference>
<dbReference type="OrthoDB" id="4375420at2"/>
<keyword evidence="3" id="KW-0804">Transcription</keyword>
<dbReference type="InterPro" id="IPR001867">
    <property type="entry name" value="OmpR/PhoB-type_DNA-bd"/>
</dbReference>
<dbReference type="RefSeq" id="WP_003054708.1">
    <property type="nucleotide sequence ID" value="NZ_AOUO01000008.1"/>
</dbReference>
<dbReference type="GO" id="GO:0005829">
    <property type="term" value="C:cytosol"/>
    <property type="evidence" value="ECO:0007669"/>
    <property type="project" value="TreeGrafter"/>
</dbReference>
<feature type="DNA-binding region" description="OmpR/PhoB-type" evidence="5">
    <location>
        <begin position="139"/>
        <end position="238"/>
    </location>
</feature>
<dbReference type="PANTHER" id="PTHR48111">
    <property type="entry name" value="REGULATOR OF RPOS"/>
    <property type="match status" value="1"/>
</dbReference>
<keyword evidence="9" id="KW-1185">Reference proteome</keyword>
<dbReference type="InterPro" id="IPR039420">
    <property type="entry name" value="WalR-like"/>
</dbReference>
<dbReference type="InterPro" id="IPR011006">
    <property type="entry name" value="CheY-like_superfamily"/>
</dbReference>
<evidence type="ECO:0000259" key="7">
    <source>
        <dbReference type="PROSITE" id="PS51755"/>
    </source>
</evidence>
<evidence type="ECO:0000259" key="6">
    <source>
        <dbReference type="PROSITE" id="PS50110"/>
    </source>
</evidence>
<evidence type="ECO:0000256" key="2">
    <source>
        <dbReference type="ARBA" id="ARBA00023125"/>
    </source>
</evidence>
<proteinExistence type="predicted"/>
<feature type="domain" description="Response regulatory" evidence="6">
    <location>
        <begin position="18"/>
        <end position="131"/>
    </location>
</feature>
<feature type="domain" description="OmpR/PhoB-type" evidence="7">
    <location>
        <begin position="139"/>
        <end position="238"/>
    </location>
</feature>
<dbReference type="PATRIC" id="fig|1292037.4.peg.143"/>
<dbReference type="CDD" id="cd00383">
    <property type="entry name" value="trans_reg_C"/>
    <property type="match status" value="1"/>
</dbReference>
<reference evidence="8 9" key="1">
    <citation type="submission" date="2013-02" db="EMBL/GenBank/DDBJ databases">
        <title>Draft genome sequence of Amycolatopsis vancoresmycina strain DSM 44592T.</title>
        <authorList>
            <person name="Kumar S."/>
            <person name="Kaur N."/>
            <person name="Kaur C."/>
            <person name="Raghava G.P.S."/>
            <person name="Mayilraj S."/>
        </authorList>
    </citation>
    <scope>NUCLEOTIDE SEQUENCE [LARGE SCALE GENOMIC DNA]</scope>
    <source>
        <strain evidence="8 9">DSM 44592</strain>
    </source>
</reference>
<dbReference type="SMART" id="SM00862">
    <property type="entry name" value="Trans_reg_C"/>
    <property type="match status" value="1"/>
</dbReference>
<dbReference type="GO" id="GO:0032993">
    <property type="term" value="C:protein-DNA complex"/>
    <property type="evidence" value="ECO:0007669"/>
    <property type="project" value="TreeGrafter"/>
</dbReference>
<dbReference type="GO" id="GO:0000156">
    <property type="term" value="F:phosphorelay response regulator activity"/>
    <property type="evidence" value="ECO:0007669"/>
    <property type="project" value="TreeGrafter"/>
</dbReference>
<dbReference type="EMBL" id="AOUO01000008">
    <property type="protein sequence ID" value="EOD70489.1"/>
    <property type="molecule type" value="Genomic_DNA"/>
</dbReference>
<comment type="caution">
    <text evidence="8">The sequence shown here is derived from an EMBL/GenBank/DDBJ whole genome shotgun (WGS) entry which is preliminary data.</text>
</comment>
<evidence type="ECO:0000256" key="5">
    <source>
        <dbReference type="PROSITE-ProRule" id="PRU01091"/>
    </source>
</evidence>
<dbReference type="Gene3D" id="6.10.250.690">
    <property type="match status" value="1"/>
</dbReference>
<dbReference type="Pfam" id="PF00486">
    <property type="entry name" value="Trans_reg_C"/>
    <property type="match status" value="1"/>
</dbReference>
<dbReference type="Gene3D" id="1.10.10.10">
    <property type="entry name" value="Winged helix-like DNA-binding domain superfamily/Winged helix DNA-binding domain"/>
    <property type="match status" value="1"/>
</dbReference>
<dbReference type="Pfam" id="PF00072">
    <property type="entry name" value="Response_reg"/>
    <property type="match status" value="1"/>
</dbReference>
<name>R1IJF4_9PSEU</name>
<keyword evidence="2 5" id="KW-0238">DNA-binding</keyword>
<feature type="modified residue" description="4-aspartylphosphate" evidence="4">
    <location>
        <position position="67"/>
    </location>
</feature>
<sequence length="238" mass="26107">MDESPAYEPLATDLARPVVVFVEDEADLVAMAGAYLRRDGFRVVTASDTRSAAAALREHDADLMVLDLGLPDGNGLDLLRGVRAGRHLPVIILTGWSSERERVVGLELGADDYVVKPFSLPELAARIRAVLRRSRPQADPVLRYGTLVIDTASHEVTADGEQLALTPLEYALLAFLAAEPRRVFTTAQLLSAGWGWASERQSPSVVEHVYRLRRKLTDAGVDRPRIVTVRGTGYRLDP</sequence>
<dbReference type="GO" id="GO:0006355">
    <property type="term" value="P:regulation of DNA-templated transcription"/>
    <property type="evidence" value="ECO:0007669"/>
    <property type="project" value="InterPro"/>
</dbReference>
<dbReference type="PROSITE" id="PS51755">
    <property type="entry name" value="OMPR_PHOB"/>
    <property type="match status" value="1"/>
</dbReference>
<dbReference type="Gene3D" id="3.40.50.2300">
    <property type="match status" value="1"/>
</dbReference>
<evidence type="ECO:0000256" key="1">
    <source>
        <dbReference type="ARBA" id="ARBA00023015"/>
    </source>
</evidence>
<organism evidence="8 9">
    <name type="scientific">Amycolatopsis vancoresmycina DSM 44592</name>
    <dbReference type="NCBI Taxonomy" id="1292037"/>
    <lineage>
        <taxon>Bacteria</taxon>
        <taxon>Bacillati</taxon>
        <taxon>Actinomycetota</taxon>
        <taxon>Actinomycetes</taxon>
        <taxon>Pseudonocardiales</taxon>
        <taxon>Pseudonocardiaceae</taxon>
        <taxon>Amycolatopsis</taxon>
    </lineage>
</organism>
<evidence type="ECO:0000313" key="8">
    <source>
        <dbReference type="EMBL" id="EOD70489.1"/>
    </source>
</evidence>
<dbReference type="Proteomes" id="UP000014139">
    <property type="component" value="Unassembled WGS sequence"/>
</dbReference>
<evidence type="ECO:0000313" key="9">
    <source>
        <dbReference type="Proteomes" id="UP000014139"/>
    </source>
</evidence>
<protein>
    <submittedName>
        <fullName evidence="8">Two component transcriptional regulator</fullName>
    </submittedName>
</protein>
<dbReference type="PROSITE" id="PS50110">
    <property type="entry name" value="RESPONSE_REGULATORY"/>
    <property type="match status" value="1"/>
</dbReference>
<evidence type="ECO:0000256" key="3">
    <source>
        <dbReference type="ARBA" id="ARBA00023163"/>
    </source>
</evidence>
<dbReference type="GO" id="GO:0000976">
    <property type="term" value="F:transcription cis-regulatory region binding"/>
    <property type="evidence" value="ECO:0007669"/>
    <property type="project" value="TreeGrafter"/>
</dbReference>
<accession>R1IJF4</accession>